<dbReference type="GO" id="GO:0005886">
    <property type="term" value="C:plasma membrane"/>
    <property type="evidence" value="ECO:0007669"/>
    <property type="project" value="TreeGrafter"/>
</dbReference>
<dbReference type="InterPro" id="IPR001482">
    <property type="entry name" value="T2SS/T4SS_dom"/>
</dbReference>
<dbReference type="InterPro" id="IPR027417">
    <property type="entry name" value="P-loop_NTPase"/>
</dbReference>
<evidence type="ECO:0008006" key="8">
    <source>
        <dbReference type="Google" id="ProtNLM"/>
    </source>
</evidence>
<evidence type="ECO:0000259" key="4">
    <source>
        <dbReference type="Pfam" id="PF00437"/>
    </source>
</evidence>
<comment type="similarity">
    <text evidence="1">Belongs to the GSP E family.</text>
</comment>
<evidence type="ECO:0000256" key="1">
    <source>
        <dbReference type="ARBA" id="ARBA00006611"/>
    </source>
</evidence>
<keyword evidence="2" id="KW-0547">Nucleotide-binding</keyword>
<evidence type="ECO:0000256" key="2">
    <source>
        <dbReference type="ARBA" id="ARBA00022741"/>
    </source>
</evidence>
<dbReference type="CDD" id="cd01129">
    <property type="entry name" value="PulE-GspE-like"/>
    <property type="match status" value="1"/>
</dbReference>
<dbReference type="PANTHER" id="PTHR30258">
    <property type="entry name" value="TYPE II SECRETION SYSTEM PROTEIN GSPE-RELATED"/>
    <property type="match status" value="1"/>
</dbReference>
<feature type="domain" description="Bacterial type II secretion system protein E" evidence="4">
    <location>
        <begin position="186"/>
        <end position="574"/>
    </location>
</feature>
<dbReference type="SUPFAM" id="SSF52540">
    <property type="entry name" value="P-loop containing nucleoside triphosphate hydrolases"/>
    <property type="match status" value="1"/>
</dbReference>
<dbReference type="Gene3D" id="3.40.50.300">
    <property type="entry name" value="P-loop containing nucleotide triphosphate hydrolases"/>
    <property type="match status" value="1"/>
</dbReference>
<dbReference type="EMBL" id="MFDE01000040">
    <property type="protein sequence ID" value="OGE37532.1"/>
    <property type="molecule type" value="Genomic_DNA"/>
</dbReference>
<organism evidence="6 7">
    <name type="scientific">Candidatus Daviesbacteria bacterium RIFCSPHIGHO2_12_FULL_37_11</name>
    <dbReference type="NCBI Taxonomy" id="1797777"/>
    <lineage>
        <taxon>Bacteria</taxon>
        <taxon>Candidatus Daviesiibacteriota</taxon>
    </lineage>
</organism>
<dbReference type="SUPFAM" id="SSF160246">
    <property type="entry name" value="EspE N-terminal domain-like"/>
    <property type="match status" value="1"/>
</dbReference>
<sequence>MPQTAQVQFQNTALSSSETIEDILFKQGVLSKEQLSSVKLESINTGSPSEKIILDHNIAPPDRVAAARAELLHVPFMKLEGKAIPTDILNLIPEPVARRYKLIPFDRQKDQLLVALEDPMDLQIIQFIEKKSGMRIKPFLSLPEDILKEINDQYAQNLTTDVTSALREAEQIKPQETDEAPEVIHEAPVTNIINQLLEYAVKTKASDIHIEPQEDRTRVRFRIDGILHEKIILPKGVHDSLISRVKIMSVLKIDERRLPQDGRFTFTFGREEVDLRVSTVPTVYGEKVVLRLLPKSSAAPTMQELGLRGISLKNLETQLLRTHGIVLICGPTGSGKTTTLYSILTKISTTRINVLTIEDPVEYQIPGVNQVQANPAIGLTFASALRSFLRQDPNTIMVGEIRDTETADLAIQAALTGHQVFSTLHTNTASGALPRLLDMGAEPFLLASSVSAIVGQRVVRKICENCKLSFEAPEEVAGNLKQVLGNLLPTIAKGGSIKLFKGKGCGQCGNAGYLGRIGIFEVLVVSEKISREILDRVTAQEIETTSRTEGMITMKQDGYLKVLEGITTLEEVLRVAQD</sequence>
<dbReference type="Gene3D" id="3.30.300.160">
    <property type="entry name" value="Type II secretion system, protein E, N-terminal domain"/>
    <property type="match status" value="1"/>
</dbReference>
<comment type="caution">
    <text evidence="6">The sequence shown here is derived from an EMBL/GenBank/DDBJ whole genome shotgun (WGS) entry which is preliminary data.</text>
</comment>
<evidence type="ECO:0000313" key="6">
    <source>
        <dbReference type="EMBL" id="OGE37532.1"/>
    </source>
</evidence>
<evidence type="ECO:0000256" key="3">
    <source>
        <dbReference type="ARBA" id="ARBA00022840"/>
    </source>
</evidence>
<dbReference type="FunFam" id="3.30.450.90:FF:000001">
    <property type="entry name" value="Type II secretion system ATPase GspE"/>
    <property type="match status" value="1"/>
</dbReference>
<dbReference type="GO" id="GO:0005524">
    <property type="term" value="F:ATP binding"/>
    <property type="evidence" value="ECO:0007669"/>
    <property type="project" value="UniProtKB-KW"/>
</dbReference>
<name>A0A1F5K9A2_9BACT</name>
<dbReference type="InterPro" id="IPR007831">
    <property type="entry name" value="T2SS_GspE_N"/>
</dbReference>
<dbReference type="FunFam" id="3.40.50.300:FF:000398">
    <property type="entry name" value="Type IV pilus assembly ATPase PilB"/>
    <property type="match status" value="1"/>
</dbReference>
<feature type="domain" description="Type II secretion system protein GspE N-terminal" evidence="5">
    <location>
        <begin position="73"/>
        <end position="155"/>
    </location>
</feature>
<proteinExistence type="inferred from homology"/>
<accession>A0A1F5K9A2</accession>
<dbReference type="InterPro" id="IPR037257">
    <property type="entry name" value="T2SS_E_N_sf"/>
</dbReference>
<evidence type="ECO:0000259" key="5">
    <source>
        <dbReference type="Pfam" id="PF05157"/>
    </source>
</evidence>
<dbReference type="GO" id="GO:0016887">
    <property type="term" value="F:ATP hydrolysis activity"/>
    <property type="evidence" value="ECO:0007669"/>
    <property type="project" value="TreeGrafter"/>
</dbReference>
<dbReference type="AlphaFoldDB" id="A0A1F5K9A2"/>
<keyword evidence="3" id="KW-0067">ATP-binding</keyword>
<gene>
    <name evidence="6" type="ORF">A3F00_05080</name>
</gene>
<reference evidence="6 7" key="1">
    <citation type="journal article" date="2016" name="Nat. Commun.">
        <title>Thousands of microbial genomes shed light on interconnected biogeochemical processes in an aquifer system.</title>
        <authorList>
            <person name="Anantharaman K."/>
            <person name="Brown C.T."/>
            <person name="Hug L.A."/>
            <person name="Sharon I."/>
            <person name="Castelle C.J."/>
            <person name="Probst A.J."/>
            <person name="Thomas B.C."/>
            <person name="Singh A."/>
            <person name="Wilkins M.J."/>
            <person name="Karaoz U."/>
            <person name="Brodie E.L."/>
            <person name="Williams K.H."/>
            <person name="Hubbard S.S."/>
            <person name="Banfield J.F."/>
        </authorList>
    </citation>
    <scope>NUCLEOTIDE SEQUENCE [LARGE SCALE GENOMIC DNA]</scope>
</reference>
<dbReference type="Proteomes" id="UP000176527">
    <property type="component" value="Unassembled WGS sequence"/>
</dbReference>
<dbReference type="Gene3D" id="3.30.450.90">
    <property type="match status" value="1"/>
</dbReference>
<protein>
    <recommendedName>
        <fullName evidence="8">AAA+ ATPase domain-containing protein</fullName>
    </recommendedName>
</protein>
<evidence type="ECO:0000313" key="7">
    <source>
        <dbReference type="Proteomes" id="UP000176527"/>
    </source>
</evidence>
<dbReference type="Pfam" id="PF05157">
    <property type="entry name" value="MshEN"/>
    <property type="match status" value="1"/>
</dbReference>
<dbReference type="PANTHER" id="PTHR30258:SF1">
    <property type="entry name" value="PROTEIN TRANSPORT PROTEIN HOFB HOMOLOG"/>
    <property type="match status" value="1"/>
</dbReference>
<dbReference type="Pfam" id="PF00437">
    <property type="entry name" value="T2SSE"/>
    <property type="match status" value="1"/>
</dbReference>